<dbReference type="InterPro" id="IPR053781">
    <property type="entry name" value="F-box_AtFBL13-like"/>
</dbReference>
<dbReference type="PANTHER" id="PTHR31900:SF30">
    <property type="entry name" value="SUPERFAMILY PROTEIN, PUTATIVE-RELATED"/>
    <property type="match status" value="1"/>
</dbReference>
<dbReference type="PROSITE" id="PS50181">
    <property type="entry name" value="FBOX"/>
    <property type="match status" value="1"/>
</dbReference>
<dbReference type="SUPFAM" id="SSF81383">
    <property type="entry name" value="F-box domain"/>
    <property type="match status" value="1"/>
</dbReference>
<evidence type="ECO:0000259" key="1">
    <source>
        <dbReference type="PROSITE" id="PS50181"/>
    </source>
</evidence>
<dbReference type="Pfam" id="PF00646">
    <property type="entry name" value="F-box"/>
    <property type="match status" value="1"/>
</dbReference>
<gene>
    <name evidence="2" type="ORF">ACJRO7_021895</name>
</gene>
<dbReference type="SUPFAM" id="SSF52047">
    <property type="entry name" value="RNI-like"/>
    <property type="match status" value="1"/>
</dbReference>
<dbReference type="InterPro" id="IPR050232">
    <property type="entry name" value="FBL13/AtMIF1-like"/>
</dbReference>
<feature type="domain" description="F-box" evidence="1">
    <location>
        <begin position="24"/>
        <end position="72"/>
    </location>
</feature>
<dbReference type="InterPro" id="IPR006566">
    <property type="entry name" value="FBD"/>
</dbReference>
<dbReference type="InterPro" id="IPR032675">
    <property type="entry name" value="LRR_dom_sf"/>
</dbReference>
<dbReference type="Pfam" id="PF24758">
    <property type="entry name" value="LRR_At5g56370"/>
    <property type="match status" value="1"/>
</dbReference>
<dbReference type="Gene3D" id="1.20.1280.50">
    <property type="match status" value="1"/>
</dbReference>
<accession>A0ABD3KLP7</accession>
<proteinExistence type="predicted"/>
<evidence type="ECO:0000313" key="3">
    <source>
        <dbReference type="Proteomes" id="UP001634007"/>
    </source>
</evidence>
<dbReference type="EMBL" id="JBJKBG010000005">
    <property type="protein sequence ID" value="KAL3740695.1"/>
    <property type="molecule type" value="Genomic_DNA"/>
</dbReference>
<keyword evidence="3" id="KW-1185">Reference proteome</keyword>
<sequence length="473" mass="53536">MDSRPPVRKAKCLHLNNAQDVDSHTRICDLPDEILLRILGRLPLKEVVRTSVLSKRWEYLWTSISSLVFREDESNGRTVFMNFVERALLLCQSSPLKLFSLNYVIDGDEYVDGDESRINSWITAAVRRNVRELRLHLGIEHPAFIYSLPSCIFRCETLTEFHLLLNGTLRLPSSVCLKNLKVLALEYLHLVDDRSLEQLFSCPSLETLSLDYCIWPEDMILNISAPKLLSLSIVERDSFLDIGSHSRITIIGPCMKSFDYYGEFLDDYAITGSPPLEEAIVHVYHPSDIERKPDLCAPHAFKLLKDLSHVRLLTLSEDALEDLDENREIIDLDSLPFFSHLTKLKFTTRNVDLDSVTFQALVGKCSILRSLEFDAGVSIESGTAEGILDPAPQSFLTSLKEITISYFHAADDELLAVMILLRAAVVLEELVIHCTEQCFLHFPGDLIESLLALPRASSRCTISLLPCEMQIPD</sequence>
<dbReference type="Proteomes" id="UP001634007">
    <property type="component" value="Unassembled WGS sequence"/>
</dbReference>
<dbReference type="PANTHER" id="PTHR31900">
    <property type="entry name" value="F-BOX/RNI SUPERFAMILY PROTEIN-RELATED"/>
    <property type="match status" value="1"/>
</dbReference>
<dbReference type="SMART" id="SM00579">
    <property type="entry name" value="FBD"/>
    <property type="match status" value="1"/>
</dbReference>
<protein>
    <recommendedName>
        <fullName evidence="1">F-box domain-containing protein</fullName>
    </recommendedName>
</protein>
<dbReference type="CDD" id="cd22160">
    <property type="entry name" value="F-box_AtFBL13-like"/>
    <property type="match status" value="1"/>
</dbReference>
<dbReference type="SMART" id="SM00256">
    <property type="entry name" value="FBOX"/>
    <property type="match status" value="1"/>
</dbReference>
<dbReference type="AlphaFoldDB" id="A0ABD3KLP7"/>
<dbReference type="InterPro" id="IPR055411">
    <property type="entry name" value="LRR_FXL15/At3g58940/PEG3-like"/>
</dbReference>
<reference evidence="2 3" key="1">
    <citation type="submission" date="2024-11" db="EMBL/GenBank/DDBJ databases">
        <title>Chromosome-level genome assembly of Eucalyptus globulus Labill. provides insights into its genome evolution.</title>
        <authorList>
            <person name="Li X."/>
        </authorList>
    </citation>
    <scope>NUCLEOTIDE SEQUENCE [LARGE SCALE GENOMIC DNA]</scope>
    <source>
        <strain evidence="2">CL2024</strain>
        <tissue evidence="2">Fresh tender leaves</tissue>
    </source>
</reference>
<name>A0ABD3KLP7_EUCGL</name>
<dbReference type="InterPro" id="IPR036047">
    <property type="entry name" value="F-box-like_dom_sf"/>
</dbReference>
<organism evidence="2 3">
    <name type="scientific">Eucalyptus globulus</name>
    <name type="common">Tasmanian blue gum</name>
    <dbReference type="NCBI Taxonomy" id="34317"/>
    <lineage>
        <taxon>Eukaryota</taxon>
        <taxon>Viridiplantae</taxon>
        <taxon>Streptophyta</taxon>
        <taxon>Embryophyta</taxon>
        <taxon>Tracheophyta</taxon>
        <taxon>Spermatophyta</taxon>
        <taxon>Magnoliopsida</taxon>
        <taxon>eudicotyledons</taxon>
        <taxon>Gunneridae</taxon>
        <taxon>Pentapetalae</taxon>
        <taxon>rosids</taxon>
        <taxon>malvids</taxon>
        <taxon>Myrtales</taxon>
        <taxon>Myrtaceae</taxon>
        <taxon>Myrtoideae</taxon>
        <taxon>Eucalypteae</taxon>
        <taxon>Eucalyptus</taxon>
    </lineage>
</organism>
<dbReference type="InterPro" id="IPR001810">
    <property type="entry name" value="F-box_dom"/>
</dbReference>
<dbReference type="Gene3D" id="3.80.10.10">
    <property type="entry name" value="Ribonuclease Inhibitor"/>
    <property type="match status" value="1"/>
</dbReference>
<evidence type="ECO:0000313" key="2">
    <source>
        <dbReference type="EMBL" id="KAL3740695.1"/>
    </source>
</evidence>
<comment type="caution">
    <text evidence="2">The sequence shown here is derived from an EMBL/GenBank/DDBJ whole genome shotgun (WGS) entry which is preliminary data.</text>
</comment>